<dbReference type="EMBL" id="NAJN01001245">
    <property type="protein sequence ID" value="TKA64583.1"/>
    <property type="molecule type" value="Genomic_DNA"/>
</dbReference>
<keyword evidence="3" id="KW-1185">Reference proteome</keyword>
<keyword evidence="1" id="KW-0732">Signal</keyword>
<sequence length="187" mass="20313">MHSYFFLTPFLVFASSVGADGSSDMRALAATVKATTDTIHASLNGTMSLNTADLVANVSSSITSSKANLDADQVAFMGNTTMQAMDVAYLDYINALLSLAQYAELRGKSWHTEWNQAVYTNLQALATAVHAYGTSLTQKDAVTRNATIRTITAGSALVHAESAWSRNLNYPGKRRRGWVVREERGRL</sequence>
<evidence type="ECO:0000313" key="3">
    <source>
        <dbReference type="Proteomes" id="UP000308768"/>
    </source>
</evidence>
<name>A0A4U0WQ80_9PEZI</name>
<dbReference type="Proteomes" id="UP000308768">
    <property type="component" value="Unassembled WGS sequence"/>
</dbReference>
<evidence type="ECO:0000256" key="1">
    <source>
        <dbReference type="SAM" id="SignalP"/>
    </source>
</evidence>
<proteinExistence type="predicted"/>
<dbReference type="AlphaFoldDB" id="A0A4U0WQ80"/>
<feature type="signal peptide" evidence="1">
    <location>
        <begin position="1"/>
        <end position="19"/>
    </location>
</feature>
<organism evidence="2 3">
    <name type="scientific">Cryomyces minteri</name>
    <dbReference type="NCBI Taxonomy" id="331657"/>
    <lineage>
        <taxon>Eukaryota</taxon>
        <taxon>Fungi</taxon>
        <taxon>Dikarya</taxon>
        <taxon>Ascomycota</taxon>
        <taxon>Pezizomycotina</taxon>
        <taxon>Dothideomycetes</taxon>
        <taxon>Dothideomycetes incertae sedis</taxon>
        <taxon>Cryomyces</taxon>
    </lineage>
</organism>
<dbReference type="OrthoDB" id="3860394at2759"/>
<evidence type="ECO:0000313" key="2">
    <source>
        <dbReference type="EMBL" id="TKA64583.1"/>
    </source>
</evidence>
<comment type="caution">
    <text evidence="2">The sequence shown here is derived from an EMBL/GenBank/DDBJ whole genome shotgun (WGS) entry which is preliminary data.</text>
</comment>
<gene>
    <name evidence="2" type="ORF">B0A49_08817</name>
</gene>
<accession>A0A4U0WQ80</accession>
<feature type="chain" id="PRO_5020760556" evidence="1">
    <location>
        <begin position="20"/>
        <end position="187"/>
    </location>
</feature>
<reference evidence="2 3" key="1">
    <citation type="submission" date="2017-03" db="EMBL/GenBank/DDBJ databases">
        <title>Genomes of endolithic fungi from Antarctica.</title>
        <authorList>
            <person name="Coleine C."/>
            <person name="Masonjones S."/>
            <person name="Stajich J.E."/>
        </authorList>
    </citation>
    <scope>NUCLEOTIDE SEQUENCE [LARGE SCALE GENOMIC DNA]</scope>
    <source>
        <strain evidence="2 3">CCFEE 5187</strain>
    </source>
</reference>
<protein>
    <submittedName>
        <fullName evidence="2">Uncharacterized protein</fullName>
    </submittedName>
</protein>